<dbReference type="InterPro" id="IPR027417">
    <property type="entry name" value="P-loop_NTPase"/>
</dbReference>
<feature type="region of interest" description="Disordered" evidence="2">
    <location>
        <begin position="1"/>
        <end position="20"/>
    </location>
</feature>
<evidence type="ECO:0000259" key="3">
    <source>
        <dbReference type="Pfam" id="PF13086"/>
    </source>
</evidence>
<dbReference type="AlphaFoldDB" id="T1AUR7"/>
<protein>
    <submittedName>
        <fullName evidence="4">DNA helicase related protein</fullName>
    </submittedName>
</protein>
<dbReference type="SUPFAM" id="SSF52540">
    <property type="entry name" value="P-loop containing nucleoside triphosphate hydrolases"/>
    <property type="match status" value="1"/>
</dbReference>
<gene>
    <name evidence="4" type="ORF">B1B_12890</name>
</gene>
<evidence type="ECO:0000256" key="1">
    <source>
        <dbReference type="SAM" id="Coils"/>
    </source>
</evidence>
<keyword evidence="4" id="KW-0547">Nucleotide-binding</keyword>
<feature type="non-terminal residue" evidence="4">
    <location>
        <position position="820"/>
    </location>
</feature>
<keyword evidence="1" id="KW-0175">Coiled coil</keyword>
<name>T1AUR7_9ZZZZ</name>
<dbReference type="InterPro" id="IPR041677">
    <property type="entry name" value="DNA2/NAM7_AAA_11"/>
</dbReference>
<dbReference type="Gene3D" id="3.40.50.300">
    <property type="entry name" value="P-loop containing nucleotide triphosphate hydrolases"/>
    <property type="match status" value="1"/>
</dbReference>
<dbReference type="GO" id="GO:0004386">
    <property type="term" value="F:helicase activity"/>
    <property type="evidence" value="ECO:0007669"/>
    <property type="project" value="UniProtKB-KW"/>
</dbReference>
<evidence type="ECO:0000313" key="4">
    <source>
        <dbReference type="EMBL" id="EQD45805.1"/>
    </source>
</evidence>
<dbReference type="Pfam" id="PF13086">
    <property type="entry name" value="AAA_11"/>
    <property type="match status" value="1"/>
</dbReference>
<organism evidence="4">
    <name type="scientific">mine drainage metagenome</name>
    <dbReference type="NCBI Taxonomy" id="410659"/>
    <lineage>
        <taxon>unclassified sequences</taxon>
        <taxon>metagenomes</taxon>
        <taxon>ecological metagenomes</taxon>
    </lineage>
</organism>
<proteinExistence type="predicted"/>
<dbReference type="InterPro" id="IPR025103">
    <property type="entry name" value="DUF4011"/>
</dbReference>
<keyword evidence="4" id="KW-0378">Hydrolase</keyword>
<keyword evidence="4" id="KW-0347">Helicase</keyword>
<reference evidence="4" key="1">
    <citation type="submission" date="2013-08" db="EMBL/GenBank/DDBJ databases">
        <authorList>
            <person name="Mendez C."/>
            <person name="Richter M."/>
            <person name="Ferrer M."/>
            <person name="Sanchez J."/>
        </authorList>
    </citation>
    <scope>NUCLEOTIDE SEQUENCE</scope>
</reference>
<feature type="coiled-coil region" evidence="1">
    <location>
        <begin position="669"/>
        <end position="696"/>
    </location>
</feature>
<comment type="caution">
    <text evidence="4">The sequence shown here is derived from an EMBL/GenBank/DDBJ whole genome shotgun (WGS) entry which is preliminary data.</text>
</comment>
<dbReference type="Pfam" id="PF13195">
    <property type="entry name" value="DUF4011"/>
    <property type="match status" value="1"/>
</dbReference>
<sequence>MQIERGKSETQVNGIDLTDDDPFSGGIPIEDAIERLRTRLLDLTSRNRLLNYRHPKSRCIQICGTPGMNLVFERLLVDGKNVPLKSVPEPDPASYVGKRPEARLHAARIGISTSFEFAVDGTGLQHHRLHSLQTLLYPADLERQARKTASEAKTAIEETGTNMLFLVFGFLEFYDSEDSDRALIAPLLALPVALIRGGIDSVTRTYEYSVVHNGEDLAENHTLLEKMRRDFMLNLPDFAEEDGPEAYFARIEDVVRNKRRWKVRRQITLAMLSFGKLALWADLDTNKNPDLLEHPLLQAVFSGRAADTDGAFHAEDYEIDKRPEASQPLIYDADSSQHSAIIDVLAGKNLVINGPPGTGKSQTITNVIASALSLGKKVLFVSEKLAALEVVRHRLNQAGLGNFCLELHSHKTQKKKFIEDIASRIEEQFPAPAQFQAKLTTLQRQKGELARYAELMGSRVGNALGLTVNEIFWSAERRRQALGEISLAIKAIAFPDASAWTLDDIESRTTRLSALAALHDVICHFDTRHPWWGFQPRPLAPSDDEAIGRIIQGALDAAVHSDAAALQVCNAFGAPEQTDLHAAAKTRALLEQLPPPPGTVDFSLLRRMFDPDSDPSGQFSSRLLSEVTAVVGKARDRFALATSTLIESSRVPADDVLHLEIEARTYLASELVSDDIANAMERAARLERAVKAFREAAGETGAPYGPIVKSAADDFLDRTARLASYRLAQLPINLIILRAAAVKASGSRLSNALSRVEAIAARWELPFDSSPGSVAALVDPGAVAGLAAGVSIDETVLATARRLAQFPLAAKPLEELSAIR</sequence>
<feature type="domain" description="DNA2/NAM7 helicase helicase" evidence="3">
    <location>
        <begin position="334"/>
        <end position="397"/>
    </location>
</feature>
<accession>T1AUR7</accession>
<reference evidence="4" key="2">
    <citation type="journal article" date="2014" name="ISME J.">
        <title>Microbial stratification in low pH oxic and suboxic macroscopic growths along an acid mine drainage.</title>
        <authorList>
            <person name="Mendez-Garcia C."/>
            <person name="Mesa V."/>
            <person name="Sprenger R.R."/>
            <person name="Richter M."/>
            <person name="Diez M.S."/>
            <person name="Solano J."/>
            <person name="Bargiela R."/>
            <person name="Golyshina O.V."/>
            <person name="Manteca A."/>
            <person name="Ramos J.L."/>
            <person name="Gallego J.R."/>
            <person name="Llorente I."/>
            <person name="Martins Dos Santos V.A."/>
            <person name="Jensen O.N."/>
            <person name="Pelaez A.I."/>
            <person name="Sanchez J."/>
            <person name="Ferrer M."/>
        </authorList>
    </citation>
    <scope>NUCLEOTIDE SEQUENCE</scope>
</reference>
<dbReference type="EMBL" id="AUZY01008469">
    <property type="protein sequence ID" value="EQD45805.1"/>
    <property type="molecule type" value="Genomic_DNA"/>
</dbReference>
<keyword evidence="4" id="KW-0067">ATP-binding</keyword>
<evidence type="ECO:0000256" key="2">
    <source>
        <dbReference type="SAM" id="MobiDB-lite"/>
    </source>
</evidence>